<gene>
    <name evidence="1" type="ORF">ATANTOWER_024345</name>
</gene>
<name>A0ABU7CDV7_9TELE</name>
<evidence type="ECO:0000313" key="1">
    <source>
        <dbReference type="EMBL" id="MED6259975.1"/>
    </source>
</evidence>
<organism evidence="1 2">
    <name type="scientific">Ataeniobius toweri</name>
    <dbReference type="NCBI Taxonomy" id="208326"/>
    <lineage>
        <taxon>Eukaryota</taxon>
        <taxon>Metazoa</taxon>
        <taxon>Chordata</taxon>
        <taxon>Craniata</taxon>
        <taxon>Vertebrata</taxon>
        <taxon>Euteleostomi</taxon>
        <taxon>Actinopterygii</taxon>
        <taxon>Neopterygii</taxon>
        <taxon>Teleostei</taxon>
        <taxon>Neoteleostei</taxon>
        <taxon>Acanthomorphata</taxon>
        <taxon>Ovalentaria</taxon>
        <taxon>Atherinomorphae</taxon>
        <taxon>Cyprinodontiformes</taxon>
        <taxon>Goodeidae</taxon>
        <taxon>Ataeniobius</taxon>
    </lineage>
</organism>
<dbReference type="Proteomes" id="UP001345963">
    <property type="component" value="Unassembled WGS sequence"/>
</dbReference>
<comment type="caution">
    <text evidence="1">The sequence shown here is derived from an EMBL/GenBank/DDBJ whole genome shotgun (WGS) entry which is preliminary data.</text>
</comment>
<proteinExistence type="predicted"/>
<protein>
    <recommendedName>
        <fullName evidence="3">RING-type E3 ubiquitin transferase</fullName>
    </recommendedName>
</protein>
<accession>A0ABU7CDV7</accession>
<evidence type="ECO:0000313" key="2">
    <source>
        <dbReference type="Proteomes" id="UP001345963"/>
    </source>
</evidence>
<sequence length="117" mass="13283">MPLAEKRPSACCRHHFHVDCWKRVFRLESLLLTPPNSGHIVQPLSCLTIKLFFSRCLVCPCGQLHTSIEPRDVGFGVRPVFLGYMRTQNNVKMLAVVSSLGCCWIDLEHPRQSCFIG</sequence>
<reference evidence="1 2" key="1">
    <citation type="submission" date="2021-07" db="EMBL/GenBank/DDBJ databases">
        <authorList>
            <person name="Palmer J.M."/>
        </authorList>
    </citation>
    <scope>NUCLEOTIDE SEQUENCE [LARGE SCALE GENOMIC DNA]</scope>
    <source>
        <strain evidence="1 2">AT_MEX2019</strain>
        <tissue evidence="1">Muscle</tissue>
    </source>
</reference>
<dbReference type="EMBL" id="JAHUTI010088567">
    <property type="protein sequence ID" value="MED6259975.1"/>
    <property type="molecule type" value="Genomic_DNA"/>
</dbReference>
<keyword evidence="2" id="KW-1185">Reference proteome</keyword>
<evidence type="ECO:0008006" key="3">
    <source>
        <dbReference type="Google" id="ProtNLM"/>
    </source>
</evidence>